<accession>A0ABR4D1T1</accession>
<feature type="region of interest" description="Disordered" evidence="1">
    <location>
        <begin position="257"/>
        <end position="290"/>
    </location>
</feature>
<feature type="region of interest" description="Disordered" evidence="1">
    <location>
        <begin position="217"/>
        <end position="243"/>
    </location>
</feature>
<evidence type="ECO:0000259" key="2">
    <source>
        <dbReference type="Pfam" id="PF03108"/>
    </source>
</evidence>
<evidence type="ECO:0000313" key="3">
    <source>
        <dbReference type="EMBL" id="KAL2076123.1"/>
    </source>
</evidence>
<gene>
    <name evidence="3" type="ORF">VTL71DRAFT_1066</name>
</gene>
<reference evidence="3 4" key="1">
    <citation type="journal article" date="2024" name="Commun. Biol.">
        <title>Comparative genomic analysis of thermophilic fungi reveals convergent evolutionary adaptations and gene losses.</title>
        <authorList>
            <person name="Steindorff A.S."/>
            <person name="Aguilar-Pontes M.V."/>
            <person name="Robinson A.J."/>
            <person name="Andreopoulos B."/>
            <person name="LaButti K."/>
            <person name="Kuo A."/>
            <person name="Mondo S."/>
            <person name="Riley R."/>
            <person name="Otillar R."/>
            <person name="Haridas S."/>
            <person name="Lipzen A."/>
            <person name="Grimwood J."/>
            <person name="Schmutz J."/>
            <person name="Clum A."/>
            <person name="Reid I.D."/>
            <person name="Moisan M.C."/>
            <person name="Butler G."/>
            <person name="Nguyen T.T.M."/>
            <person name="Dewar K."/>
            <person name="Conant G."/>
            <person name="Drula E."/>
            <person name="Henrissat B."/>
            <person name="Hansel C."/>
            <person name="Singer S."/>
            <person name="Hutchinson M.I."/>
            <person name="de Vries R.P."/>
            <person name="Natvig D.O."/>
            <person name="Powell A.J."/>
            <person name="Tsang A."/>
            <person name="Grigoriev I.V."/>
        </authorList>
    </citation>
    <scope>NUCLEOTIDE SEQUENCE [LARGE SCALE GENOMIC DNA]</scope>
    <source>
        <strain evidence="3 4">CBS 494.80</strain>
    </source>
</reference>
<evidence type="ECO:0000313" key="4">
    <source>
        <dbReference type="Proteomes" id="UP001595075"/>
    </source>
</evidence>
<feature type="compositionally biased region" description="Polar residues" evidence="1">
    <location>
        <begin position="257"/>
        <end position="273"/>
    </location>
</feature>
<proteinExistence type="predicted"/>
<dbReference type="Pfam" id="PF03108">
    <property type="entry name" value="DBD_Tnp_Mut"/>
    <property type="match status" value="1"/>
</dbReference>
<keyword evidence="4" id="KW-1185">Reference proteome</keyword>
<feature type="domain" description="Transposase MuDR plant" evidence="2">
    <location>
        <begin position="8"/>
        <end position="57"/>
    </location>
</feature>
<evidence type="ECO:0000256" key="1">
    <source>
        <dbReference type="SAM" id="MobiDB-lite"/>
    </source>
</evidence>
<dbReference type="EMBL" id="JAZHXI010000001">
    <property type="protein sequence ID" value="KAL2076123.1"/>
    <property type="molecule type" value="Genomic_DNA"/>
</dbReference>
<protein>
    <recommendedName>
        <fullName evidence="2">Transposase MuDR plant domain-containing protein</fullName>
    </recommendedName>
</protein>
<comment type="caution">
    <text evidence="3">The sequence shown here is derived from an EMBL/GenBank/DDBJ whole genome shotgun (WGS) entry which is preliminary data.</text>
</comment>
<name>A0ABR4D1T1_9HELO</name>
<organism evidence="3 4">
    <name type="scientific">Oculimacula yallundae</name>
    <dbReference type="NCBI Taxonomy" id="86028"/>
    <lineage>
        <taxon>Eukaryota</taxon>
        <taxon>Fungi</taxon>
        <taxon>Dikarya</taxon>
        <taxon>Ascomycota</taxon>
        <taxon>Pezizomycotina</taxon>
        <taxon>Leotiomycetes</taxon>
        <taxon>Helotiales</taxon>
        <taxon>Ploettnerulaceae</taxon>
        <taxon>Oculimacula</taxon>
    </lineage>
</organism>
<sequence>MPPLYIRQEFPTLKAFKEALHSWAIEAHFEPRILKSDTGRVRVGCKRDPNCTFVIRCNWERKGGREPLARVTVLREKHTCVNGLEWRPGGVGGIGNGIPSMPNTMGGPANMIGAPGLEIRQDSEGNIMGGARVLGPISPRQNPNNDPSTPTLVPVLPKVQRNSASRLPFLMEILPRLMRIDKDTTPVEIRECLLREYGAEVHLQQCRRAKTEILKKRAEQGESENQSGEGGGSLDGMGSQDGEASTNLFEAQLHSTPSQNAGVNGAPNMNSNAGPGGLIGGPGPGPVPDQEFQLHTASGVVIPQVPRRAEAALSAVSEQAVRCPFCINHRWMRTVKDAVEHMSMHVVVS</sequence>
<dbReference type="InterPro" id="IPR004332">
    <property type="entry name" value="Transposase_MuDR"/>
</dbReference>
<dbReference type="Proteomes" id="UP001595075">
    <property type="component" value="Unassembled WGS sequence"/>
</dbReference>